<name>A0A371QAE3_STRIH</name>
<evidence type="ECO:0000313" key="5">
    <source>
        <dbReference type="EMBL" id="REK91656.1"/>
    </source>
</evidence>
<feature type="compositionally biased region" description="Basic and acidic residues" evidence="3">
    <location>
        <begin position="337"/>
        <end position="347"/>
    </location>
</feature>
<proteinExistence type="inferred from homology"/>
<reference evidence="5 6" key="1">
    <citation type="submission" date="2018-08" db="EMBL/GenBank/DDBJ databases">
        <title>Streptomyces NEAU-D10 sp. nov., a novel Actinomycete isolated from soil.</title>
        <authorList>
            <person name="Jin L."/>
        </authorList>
    </citation>
    <scope>NUCLEOTIDE SEQUENCE [LARGE SCALE GENOMIC DNA]</scope>
    <source>
        <strain evidence="5 6">NEAU-D10</strain>
    </source>
</reference>
<dbReference type="PANTHER" id="PTHR21363:SF0">
    <property type="entry name" value="PREPHENATE DEHYDROGENASE [NADP(+)]"/>
    <property type="match status" value="1"/>
</dbReference>
<keyword evidence="2" id="KW-0560">Oxidoreductase</keyword>
<dbReference type="RefSeq" id="WP_128503286.1">
    <property type="nucleotide sequence ID" value="NZ_QUAC01000019.1"/>
</dbReference>
<organism evidence="5 6">
    <name type="scientific">Streptomyces inhibens</name>
    <dbReference type="NCBI Taxonomy" id="2293571"/>
    <lineage>
        <taxon>Bacteria</taxon>
        <taxon>Bacillati</taxon>
        <taxon>Actinomycetota</taxon>
        <taxon>Actinomycetes</taxon>
        <taxon>Kitasatosporales</taxon>
        <taxon>Streptomycetaceae</taxon>
        <taxon>Streptomyces</taxon>
    </lineage>
</organism>
<dbReference type="Gene3D" id="1.10.3660.10">
    <property type="entry name" value="6-phosphogluconate dehydrogenase C-terminal like domain"/>
    <property type="match status" value="1"/>
</dbReference>
<dbReference type="Pfam" id="PF20463">
    <property type="entry name" value="PDH_C"/>
    <property type="match status" value="1"/>
</dbReference>
<dbReference type="SUPFAM" id="SSF51735">
    <property type="entry name" value="NAD(P)-binding Rossmann-fold domains"/>
    <property type="match status" value="1"/>
</dbReference>
<dbReference type="PANTHER" id="PTHR21363">
    <property type="entry name" value="PREPHENATE DEHYDROGENASE"/>
    <property type="match status" value="1"/>
</dbReference>
<sequence>MHSAAVVGTGLIGTSIALALTARGVTTHLIDRDRESLRIAAARGAGTPEPPSAPVDIAVIAVPPSDIARTIADHQKAELAKVYTDVASVKALPHAECLALGCDTTVLVGGHPLAGRERSGPLSARADLFQDRHWVLTPTPETSESALNRALELVSLCNAVPVLLDPPDHDRAVALISHLPHVMASLTAARLLEGEDYAVRLAGRGMRDVTRVAAGDAALWADILAANAAAVGPLLTELTADLQRTAEALGRLTQDSPEQHGAALADLTEILRRGNEGRGRIATPYGSPGAHPPAALSVALGDDRSRQLERLLDDVGDARVDLEGMVLPPVPNGADASDVRDAPEARRASHRVPPPHGSVELLVAPDVARPLTDALRDRGWAVR</sequence>
<dbReference type="GO" id="GO:0004665">
    <property type="term" value="F:prephenate dehydrogenase (NADP+) activity"/>
    <property type="evidence" value="ECO:0007669"/>
    <property type="project" value="InterPro"/>
</dbReference>
<accession>A0A371QAE3</accession>
<dbReference type="InterPro" id="IPR046825">
    <property type="entry name" value="PDH_C"/>
</dbReference>
<dbReference type="InterPro" id="IPR046826">
    <property type="entry name" value="PDH_N"/>
</dbReference>
<evidence type="ECO:0000256" key="2">
    <source>
        <dbReference type="ARBA" id="ARBA00023002"/>
    </source>
</evidence>
<evidence type="ECO:0000256" key="1">
    <source>
        <dbReference type="ARBA" id="ARBA00007964"/>
    </source>
</evidence>
<dbReference type="InterPro" id="IPR036291">
    <property type="entry name" value="NAD(P)-bd_dom_sf"/>
</dbReference>
<dbReference type="Proteomes" id="UP000262477">
    <property type="component" value="Unassembled WGS sequence"/>
</dbReference>
<comment type="caution">
    <text evidence="5">The sequence shown here is derived from an EMBL/GenBank/DDBJ whole genome shotgun (WGS) entry which is preliminary data.</text>
</comment>
<dbReference type="GO" id="GO:0008977">
    <property type="term" value="F:prephenate dehydrogenase (NAD+) activity"/>
    <property type="evidence" value="ECO:0007669"/>
    <property type="project" value="InterPro"/>
</dbReference>
<dbReference type="EMBL" id="QUAC01000019">
    <property type="protein sequence ID" value="REK91656.1"/>
    <property type="molecule type" value="Genomic_DNA"/>
</dbReference>
<evidence type="ECO:0000256" key="3">
    <source>
        <dbReference type="SAM" id="MobiDB-lite"/>
    </source>
</evidence>
<keyword evidence="6" id="KW-1185">Reference proteome</keyword>
<dbReference type="GO" id="GO:0070403">
    <property type="term" value="F:NAD+ binding"/>
    <property type="evidence" value="ECO:0007669"/>
    <property type="project" value="InterPro"/>
</dbReference>
<comment type="similarity">
    <text evidence="1">Belongs to the prephenate/arogenate dehydrogenase family.</text>
</comment>
<feature type="domain" description="Prephenate/arogenate dehydrogenase" evidence="4">
    <location>
        <begin position="2"/>
        <end position="283"/>
    </location>
</feature>
<dbReference type="NCBIfam" id="NF005112">
    <property type="entry name" value="PRK06545.2-4"/>
    <property type="match status" value="1"/>
</dbReference>
<protein>
    <submittedName>
        <fullName evidence="5">Prephenate dehydrogenase</fullName>
    </submittedName>
</protein>
<dbReference type="PROSITE" id="PS51176">
    <property type="entry name" value="PDH_ADH"/>
    <property type="match status" value="1"/>
</dbReference>
<dbReference type="Pfam" id="PF02153">
    <property type="entry name" value="PDH_N"/>
    <property type="match status" value="1"/>
</dbReference>
<dbReference type="InterPro" id="IPR050812">
    <property type="entry name" value="Preph/Arog_dehydrog"/>
</dbReference>
<evidence type="ECO:0000313" key="6">
    <source>
        <dbReference type="Proteomes" id="UP000262477"/>
    </source>
</evidence>
<dbReference type="SUPFAM" id="SSF48179">
    <property type="entry name" value="6-phosphogluconate dehydrogenase C-terminal domain-like"/>
    <property type="match status" value="1"/>
</dbReference>
<feature type="region of interest" description="Disordered" evidence="3">
    <location>
        <begin position="326"/>
        <end position="358"/>
    </location>
</feature>
<evidence type="ECO:0000259" key="4">
    <source>
        <dbReference type="PROSITE" id="PS51176"/>
    </source>
</evidence>
<dbReference type="Gene3D" id="3.40.50.720">
    <property type="entry name" value="NAD(P)-binding Rossmann-like Domain"/>
    <property type="match status" value="1"/>
</dbReference>
<dbReference type="OrthoDB" id="9802008at2"/>
<gene>
    <name evidence="5" type="ORF">DY245_03365</name>
</gene>
<dbReference type="InterPro" id="IPR003099">
    <property type="entry name" value="Prephen_DH"/>
</dbReference>
<dbReference type="InterPro" id="IPR008927">
    <property type="entry name" value="6-PGluconate_DH-like_C_sf"/>
</dbReference>
<dbReference type="GO" id="GO:0006571">
    <property type="term" value="P:tyrosine biosynthetic process"/>
    <property type="evidence" value="ECO:0007669"/>
    <property type="project" value="InterPro"/>
</dbReference>
<dbReference type="AlphaFoldDB" id="A0A371QAE3"/>